<dbReference type="Proteomes" id="UP001500459">
    <property type="component" value="Unassembled WGS sequence"/>
</dbReference>
<dbReference type="EMBL" id="BAABCW010000029">
    <property type="protein sequence ID" value="GAA3522466.1"/>
    <property type="molecule type" value="Genomic_DNA"/>
</dbReference>
<comment type="caution">
    <text evidence="1">The sequence shown here is derived from an EMBL/GenBank/DDBJ whole genome shotgun (WGS) entry which is preliminary data.</text>
</comment>
<dbReference type="InterPro" id="IPR002514">
    <property type="entry name" value="Transposase_8"/>
</dbReference>
<gene>
    <name evidence="1" type="ORF">GCM10022393_41340</name>
</gene>
<dbReference type="InterPro" id="IPR010921">
    <property type="entry name" value="Trp_repressor/repl_initiator"/>
</dbReference>
<evidence type="ECO:0000313" key="1">
    <source>
        <dbReference type="EMBL" id="GAA3522466.1"/>
    </source>
</evidence>
<protein>
    <recommendedName>
        <fullName evidence="3">Transposase</fullName>
    </recommendedName>
</protein>
<dbReference type="Pfam" id="PF01527">
    <property type="entry name" value="HTH_Tnp_1"/>
    <property type="match status" value="1"/>
</dbReference>
<accession>A0ABP6UUM3</accession>
<dbReference type="InterPro" id="IPR036388">
    <property type="entry name" value="WH-like_DNA-bd_sf"/>
</dbReference>
<name>A0ABP6UUM3_9FLAO</name>
<evidence type="ECO:0000313" key="2">
    <source>
        <dbReference type="Proteomes" id="UP001500459"/>
    </source>
</evidence>
<organism evidence="1 2">
    <name type="scientific">Aquimarina addita</name>
    <dbReference type="NCBI Taxonomy" id="870485"/>
    <lineage>
        <taxon>Bacteria</taxon>
        <taxon>Pseudomonadati</taxon>
        <taxon>Bacteroidota</taxon>
        <taxon>Flavobacteriia</taxon>
        <taxon>Flavobacteriales</taxon>
        <taxon>Flavobacteriaceae</taxon>
        <taxon>Aquimarina</taxon>
    </lineage>
</organism>
<dbReference type="SUPFAM" id="SSF48295">
    <property type="entry name" value="TrpR-like"/>
    <property type="match status" value="1"/>
</dbReference>
<reference evidence="2" key="1">
    <citation type="journal article" date="2019" name="Int. J. Syst. Evol. Microbiol.">
        <title>The Global Catalogue of Microorganisms (GCM) 10K type strain sequencing project: providing services to taxonomists for standard genome sequencing and annotation.</title>
        <authorList>
            <consortium name="The Broad Institute Genomics Platform"/>
            <consortium name="The Broad Institute Genome Sequencing Center for Infectious Disease"/>
            <person name="Wu L."/>
            <person name="Ma J."/>
        </authorList>
    </citation>
    <scope>NUCLEOTIDE SEQUENCE [LARGE SCALE GENOMIC DNA]</scope>
    <source>
        <strain evidence="2">JCM 17106</strain>
    </source>
</reference>
<dbReference type="Gene3D" id="1.10.10.10">
    <property type="entry name" value="Winged helix-like DNA-binding domain superfamily/Winged helix DNA-binding domain"/>
    <property type="match status" value="1"/>
</dbReference>
<sequence>MKKSRRKFSSSFKAKVALEAIKDQLTLQEIASKFDIHPTQISTWKREFIENSSKAFDSKTKTEEVDKEKSALYSKISQLQVENDFLKKVLEK</sequence>
<evidence type="ECO:0008006" key="3">
    <source>
        <dbReference type="Google" id="ProtNLM"/>
    </source>
</evidence>
<proteinExistence type="predicted"/>
<keyword evidence="2" id="KW-1185">Reference proteome</keyword>
<dbReference type="RefSeq" id="WP_344930747.1">
    <property type="nucleotide sequence ID" value="NZ_BAABCW010000029.1"/>
</dbReference>